<evidence type="ECO:0000313" key="2">
    <source>
        <dbReference type="Proteomes" id="UP000699042"/>
    </source>
</evidence>
<dbReference type="AlphaFoldDB" id="A0A9P7RJ96"/>
<accession>A0A9P7RJ96</accession>
<feature type="non-terminal residue" evidence="1">
    <location>
        <position position="1"/>
    </location>
</feature>
<dbReference type="EMBL" id="JAESDN010000001">
    <property type="protein sequence ID" value="KAG7058183.1"/>
    <property type="molecule type" value="Genomic_DNA"/>
</dbReference>
<evidence type="ECO:0000313" key="1">
    <source>
        <dbReference type="EMBL" id="KAG7058183.1"/>
    </source>
</evidence>
<proteinExistence type="predicted"/>
<reference evidence="1" key="1">
    <citation type="submission" date="2021-05" db="EMBL/GenBank/DDBJ databases">
        <title>Comparative genomics of three Colletotrichum scovillei strains and genetic complementation revealed genes involved fungal growth and virulence on chili pepper.</title>
        <authorList>
            <person name="Hsieh D.-K."/>
            <person name="Chuang S.-C."/>
            <person name="Chen C.-Y."/>
            <person name="Chao Y.-T."/>
            <person name="Lu M.-Y.J."/>
            <person name="Lee M.-H."/>
            <person name="Shih M.-C."/>
        </authorList>
    </citation>
    <scope>NUCLEOTIDE SEQUENCE</scope>
    <source>
        <strain evidence="1">Coll-153</strain>
    </source>
</reference>
<organism evidence="1 2">
    <name type="scientific">Colletotrichum scovillei</name>
    <dbReference type="NCBI Taxonomy" id="1209932"/>
    <lineage>
        <taxon>Eukaryota</taxon>
        <taxon>Fungi</taxon>
        <taxon>Dikarya</taxon>
        <taxon>Ascomycota</taxon>
        <taxon>Pezizomycotina</taxon>
        <taxon>Sordariomycetes</taxon>
        <taxon>Hypocreomycetidae</taxon>
        <taxon>Glomerellales</taxon>
        <taxon>Glomerellaceae</taxon>
        <taxon>Colletotrichum</taxon>
        <taxon>Colletotrichum acutatum species complex</taxon>
    </lineage>
</organism>
<dbReference type="Proteomes" id="UP000699042">
    <property type="component" value="Unassembled WGS sequence"/>
</dbReference>
<gene>
    <name evidence="1" type="ORF">JMJ77_005561</name>
</gene>
<protein>
    <submittedName>
        <fullName evidence="1">Uncharacterized protein</fullName>
    </submittedName>
</protein>
<comment type="caution">
    <text evidence="1">The sequence shown here is derived from an EMBL/GenBank/DDBJ whole genome shotgun (WGS) entry which is preliminary data.</text>
</comment>
<sequence>MDGLLTGLKSPLRLPIVVDERETTTGPRRWGSDS</sequence>
<name>A0A9P7RJ96_9PEZI</name>
<keyword evidence="2" id="KW-1185">Reference proteome</keyword>